<sequence length="110" mass="11555">MASAAVPLAASSGSAASVATAGLTALHASSFILSVSWRGSQRIFYSHTVLTQKSRWAPCGSPRTSSSSSNVRFFRASGGGLKVQCSLWPPAQMQWNHATQGQSCEELVPN</sequence>
<evidence type="ECO:0000313" key="1">
    <source>
        <dbReference type="EMBL" id="AQK85263.1"/>
    </source>
</evidence>
<dbReference type="EMBL" id="CM000782">
    <property type="protein sequence ID" value="AQK85263.1"/>
    <property type="molecule type" value="Genomic_DNA"/>
</dbReference>
<accession>A0A1D6M204</accession>
<organism evidence="1">
    <name type="scientific">Zea mays</name>
    <name type="common">Maize</name>
    <dbReference type="NCBI Taxonomy" id="4577"/>
    <lineage>
        <taxon>Eukaryota</taxon>
        <taxon>Viridiplantae</taxon>
        <taxon>Streptophyta</taxon>
        <taxon>Embryophyta</taxon>
        <taxon>Tracheophyta</taxon>
        <taxon>Spermatophyta</taxon>
        <taxon>Magnoliopsida</taxon>
        <taxon>Liliopsida</taxon>
        <taxon>Poales</taxon>
        <taxon>Poaceae</taxon>
        <taxon>PACMAD clade</taxon>
        <taxon>Panicoideae</taxon>
        <taxon>Andropogonodae</taxon>
        <taxon>Andropogoneae</taxon>
        <taxon>Tripsacinae</taxon>
        <taxon>Zea</taxon>
    </lineage>
</organism>
<dbReference type="AlphaFoldDB" id="A0A1D6M204"/>
<protein>
    <submittedName>
        <fullName evidence="1">Uncharacterized protein</fullName>
    </submittedName>
</protein>
<proteinExistence type="predicted"/>
<gene>
    <name evidence="1" type="ORF">ZEAMMB73_Zm00001d037940</name>
</gene>
<reference evidence="1" key="1">
    <citation type="submission" date="2015-12" db="EMBL/GenBank/DDBJ databases">
        <title>Update maize B73 reference genome by single molecule sequencing technologies.</title>
        <authorList>
            <consortium name="Maize Genome Sequencing Project"/>
            <person name="Ware D."/>
        </authorList>
    </citation>
    <scope>NUCLEOTIDE SEQUENCE</scope>
    <source>
        <tissue evidence="1">Seedling</tissue>
    </source>
</reference>
<dbReference type="InParanoid" id="A0A1D6M204"/>
<name>A0A1D6M204_MAIZE</name>